<accession>A0A5N6QEK1</accession>
<keyword evidence="3" id="KW-1185">Reference proteome</keyword>
<gene>
    <name evidence="2" type="ORF">FH972_002171</name>
</gene>
<feature type="region of interest" description="Disordered" evidence="1">
    <location>
        <begin position="29"/>
        <end position="57"/>
    </location>
</feature>
<name>A0A5N6QEK1_9ROSI</name>
<dbReference type="Proteomes" id="UP000327013">
    <property type="component" value="Chromosome 1"/>
</dbReference>
<evidence type="ECO:0000313" key="2">
    <source>
        <dbReference type="EMBL" id="KAE7997545.1"/>
    </source>
</evidence>
<evidence type="ECO:0000313" key="3">
    <source>
        <dbReference type="Proteomes" id="UP000327013"/>
    </source>
</evidence>
<reference evidence="2 3" key="1">
    <citation type="submission" date="2019-06" db="EMBL/GenBank/DDBJ databases">
        <title>A chromosomal-level reference genome of Carpinus fangiana (Coryloideae, Betulaceae).</title>
        <authorList>
            <person name="Yang X."/>
            <person name="Wang Z."/>
            <person name="Zhang L."/>
            <person name="Hao G."/>
            <person name="Liu J."/>
            <person name="Yang Y."/>
        </authorList>
    </citation>
    <scope>NUCLEOTIDE SEQUENCE [LARGE SCALE GENOMIC DNA]</scope>
    <source>
        <strain evidence="2">Cfa_2016G</strain>
        <tissue evidence="2">Leaf</tissue>
    </source>
</reference>
<dbReference type="AlphaFoldDB" id="A0A5N6QEK1"/>
<protein>
    <submittedName>
        <fullName evidence="2">Uncharacterized protein</fullName>
    </submittedName>
</protein>
<dbReference type="EMBL" id="CM017321">
    <property type="protein sequence ID" value="KAE7997545.1"/>
    <property type="molecule type" value="Genomic_DNA"/>
</dbReference>
<organism evidence="2 3">
    <name type="scientific">Carpinus fangiana</name>
    <dbReference type="NCBI Taxonomy" id="176857"/>
    <lineage>
        <taxon>Eukaryota</taxon>
        <taxon>Viridiplantae</taxon>
        <taxon>Streptophyta</taxon>
        <taxon>Embryophyta</taxon>
        <taxon>Tracheophyta</taxon>
        <taxon>Spermatophyta</taxon>
        <taxon>Magnoliopsida</taxon>
        <taxon>eudicotyledons</taxon>
        <taxon>Gunneridae</taxon>
        <taxon>Pentapetalae</taxon>
        <taxon>rosids</taxon>
        <taxon>fabids</taxon>
        <taxon>Fagales</taxon>
        <taxon>Betulaceae</taxon>
        <taxon>Carpinus</taxon>
    </lineage>
</organism>
<proteinExistence type="predicted"/>
<evidence type="ECO:0000256" key="1">
    <source>
        <dbReference type="SAM" id="MobiDB-lite"/>
    </source>
</evidence>
<sequence length="127" mass="14925">MQIFASKTKILSKNRERIAWKRTKSLPGEENELFDPQRRLAQGRSWPDPTPPGIGNPFRRNPQILLHKLAEIPFLQNDDVFLVHFWLLVLVVLVRRLVEIGEVLEIVIIDEKGRRAVRERRNRKENG</sequence>